<dbReference type="SMR" id="E7EDQ7"/>
<comment type="catalytic activity">
    <reaction evidence="10">
        <text>6 Fe(III)-[cytochrome c] + NH4(+) + 2 H2O = 6 Fe(II)-[cytochrome c] + nitrite + 8 H(+)</text>
        <dbReference type="Rhea" id="RHEA:13089"/>
        <dbReference type="Rhea" id="RHEA-COMP:10350"/>
        <dbReference type="Rhea" id="RHEA-COMP:14399"/>
        <dbReference type="ChEBI" id="CHEBI:15377"/>
        <dbReference type="ChEBI" id="CHEBI:15378"/>
        <dbReference type="ChEBI" id="CHEBI:16301"/>
        <dbReference type="ChEBI" id="CHEBI:28938"/>
        <dbReference type="ChEBI" id="CHEBI:29033"/>
        <dbReference type="ChEBI" id="CHEBI:29034"/>
        <dbReference type="EC" id="1.7.2.2"/>
    </reaction>
</comment>
<feature type="signal peptide" evidence="12">
    <location>
        <begin position="1"/>
        <end position="28"/>
    </location>
</feature>
<evidence type="ECO:0007829" key="14">
    <source>
        <dbReference type="PDB" id="3SXQ"/>
    </source>
</evidence>
<keyword evidence="7 14" id="KW-0106">Calcium</keyword>
<dbReference type="FunFam" id="1.20.140.10:FF:000069">
    <property type="entry name" value="Cytochrome c-552"/>
    <property type="match status" value="1"/>
</dbReference>
<evidence type="ECO:0000256" key="5">
    <source>
        <dbReference type="ARBA" id="ARBA00022723"/>
    </source>
</evidence>
<feature type="binding site" evidence="14 15">
    <location>
        <position position="42"/>
    </location>
    <ligand>
        <name>heme c</name>
        <dbReference type="ChEBI" id="CHEBI:61717"/>
        <label>1</label>
        <note>covalent</note>
    </ligand>
</feature>
<feature type="binding site" evidence="14 15">
    <location>
        <position position="145"/>
    </location>
    <ligand>
        <name>heme c</name>
        <dbReference type="ChEBI" id="CHEBI:61717"/>
        <label>5</label>
    </ligand>
</feature>
<feature type="binding site" evidence="14 15">
    <location>
        <position position="84"/>
    </location>
    <ligand>
        <name>heme c</name>
        <dbReference type="ChEBI" id="CHEBI:61717"/>
        <label>1</label>
    </ligand>
</feature>
<evidence type="ECO:0000256" key="10">
    <source>
        <dbReference type="ARBA" id="ARBA00049131"/>
    </source>
</evidence>
<feature type="binding site" evidence="14 15">
    <location>
        <position position="432"/>
    </location>
    <ligand>
        <name>heme c</name>
        <dbReference type="ChEBI" id="CHEBI:61717"/>
        <label>8</label>
    </ligand>
</feature>
<keyword evidence="6 12" id="KW-0732">Signal</keyword>
<evidence type="ECO:0000256" key="12">
    <source>
        <dbReference type="SAM" id="SignalP"/>
    </source>
</evidence>
<comment type="similarity">
    <text evidence="2">Belongs to the cytochrome c-552 family.</text>
</comment>
<feature type="binding site" evidence="14 15">
    <location>
        <position position="159"/>
    </location>
    <ligand>
        <name>heme c</name>
        <dbReference type="ChEBI" id="CHEBI:61717"/>
        <label>6</label>
    </ligand>
</feature>
<feature type="binding site" evidence="14 15">
    <location>
        <position position="67"/>
    </location>
    <ligand>
        <name>heme c</name>
        <dbReference type="ChEBI" id="CHEBI:61717"/>
        <label>3</label>
        <note>axial binding residue</note>
    </ligand>
    <ligandPart>
        <name>Fe</name>
        <dbReference type="ChEBI" id="CHEBI:18248"/>
    </ligandPart>
</feature>
<feature type="binding site" evidence="14 15">
    <location>
        <position position="330"/>
    </location>
    <ligand>
        <name>Ca(2+)</name>
        <dbReference type="ChEBI" id="CHEBI:29108"/>
    </ligand>
</feature>
<feature type="binding site" evidence="14 15">
    <location>
        <position position="514"/>
    </location>
    <ligand>
        <name>heme c</name>
        <dbReference type="ChEBI" id="CHEBI:61717"/>
        <label>6</label>
    </ligand>
</feature>
<dbReference type="PIRSF" id="PIRSF000243">
    <property type="entry name" value="Cyt_c552"/>
    <property type="match status" value="1"/>
</dbReference>
<feature type="binding site" evidence="14 15">
    <location>
        <position position="262"/>
    </location>
    <ligand>
        <name>heme c</name>
        <dbReference type="ChEBI" id="CHEBI:61717"/>
        <label>3</label>
        <note>axial binding residue</note>
    </ligand>
    <ligandPart>
        <name>Fe</name>
        <dbReference type="ChEBI" id="CHEBI:18248"/>
    </ligandPart>
</feature>
<keyword evidence="4 14" id="KW-0349">Heme</keyword>
<evidence type="ECO:0000256" key="2">
    <source>
        <dbReference type="ARBA" id="ARBA00009288"/>
    </source>
</evidence>
<feature type="binding site" evidence="14 15">
    <location>
        <position position="304"/>
    </location>
    <ligand>
        <name>heme c</name>
        <dbReference type="ChEBI" id="CHEBI:61717"/>
        <label>1</label>
    </ligand>
</feature>
<feature type="binding site" evidence="14 15">
    <location>
        <position position="324"/>
    </location>
    <ligand>
        <name>heme c</name>
        <dbReference type="ChEBI" id="CHEBI:61717"/>
        <label>5</label>
        <note>covalent</note>
    </ligand>
</feature>
<feature type="chain" id="PRO_5003217312" description="nitrite reductase (cytochrome; ammonia-forming)" evidence="12">
    <location>
        <begin position="29"/>
        <end position="553"/>
    </location>
</feature>
<feature type="binding site" evidence="14 15">
    <location>
        <position position="328"/>
    </location>
    <ligand>
        <name>heme c</name>
        <dbReference type="ChEBI" id="CHEBI:61717"/>
        <label>5</label>
        <note>axial binding residue</note>
    </ligand>
    <ligandPart>
        <name>Fe</name>
        <dbReference type="ChEBI" id="CHEBI:18248"/>
    </ligandPart>
</feature>
<feature type="binding site" evidence="14 15">
    <location>
        <position position="267"/>
    </location>
    <ligand>
        <name>heme c</name>
        <dbReference type="ChEBI" id="CHEBI:61717"/>
        <label>3</label>
    </ligand>
</feature>
<dbReference type="Pfam" id="PF02335">
    <property type="entry name" value="Cytochrom_C552"/>
    <property type="match status" value="1"/>
</dbReference>
<dbReference type="PANTHER" id="PTHR30633">
    <property type="entry name" value="CYTOCHROME C-552 RESPIRATORY NITRITE REDUCTASE"/>
    <property type="match status" value="1"/>
</dbReference>
<dbReference type="SUPFAM" id="SSF48695">
    <property type="entry name" value="Multiheme cytochromes"/>
    <property type="match status" value="2"/>
</dbReference>
<evidence type="ECO:0000256" key="7">
    <source>
        <dbReference type="ARBA" id="ARBA00022837"/>
    </source>
</evidence>
<feature type="binding site" evidence="14 15">
    <location>
        <position position="426"/>
    </location>
    <ligand>
        <name>heme c</name>
        <dbReference type="ChEBI" id="CHEBI:61717"/>
        <label>4</label>
        <note>axial binding residue</note>
    </ligand>
    <ligandPart>
        <name>Fe</name>
        <dbReference type="ChEBI" id="CHEBI:18248"/>
    </ligandPart>
</feature>
<evidence type="ECO:0007829" key="15">
    <source>
        <dbReference type="PDB" id="3TTB"/>
    </source>
</evidence>
<feature type="binding site" evidence="14 15">
    <location>
        <position position="410"/>
    </location>
    <ligand>
        <name>heme c</name>
        <dbReference type="ChEBI" id="CHEBI:61717"/>
        <label>8</label>
        <note>covalent</note>
    </ligand>
</feature>
<feature type="binding site" evidence="14 15">
    <location>
        <position position="443"/>
    </location>
    <ligand>
        <name>heme c</name>
        <dbReference type="ChEBI" id="CHEBI:61717"/>
        <label>7</label>
        <note>axial binding residue</note>
    </ligand>
    <ligandPart>
        <name>Fe</name>
        <dbReference type="ChEBI" id="CHEBI:18248"/>
    </ligandPart>
</feature>
<feature type="binding site" evidence="14 15">
    <location>
        <position position="399"/>
    </location>
    <ligand>
        <name>heme c</name>
        <dbReference type="ChEBI" id="CHEBI:61717"/>
        <label>7</label>
    </ligand>
</feature>
<feature type="binding site" evidence="14 15">
    <location>
        <position position="72"/>
    </location>
    <ligand>
        <name>heme c</name>
        <dbReference type="ChEBI" id="CHEBI:61717"/>
        <label>1</label>
        <note>axial binding residue</note>
    </ligand>
    <ligandPart>
        <name>Fe</name>
        <dbReference type="ChEBI" id="CHEBI:18248"/>
    </ligandPart>
</feature>
<feature type="binding site" evidence="14 15">
    <location>
        <position position="94"/>
    </location>
    <ligand>
        <name>heme c</name>
        <dbReference type="ChEBI" id="CHEBI:61717"/>
        <label>2</label>
        <note>covalent</note>
    </ligand>
</feature>
<feature type="compositionally biased region" description="Basic and acidic residues" evidence="11">
    <location>
        <begin position="108"/>
        <end position="120"/>
    </location>
</feature>
<reference evidence="13 14" key="1">
    <citation type="journal article" date="2012" name="FEBS J.">
        <title>Comparative structural and functional analysis of two octaheme nitrite reductases from closely related Thioalkalivibrio species.</title>
        <authorList>
            <person name="Tikhonova T."/>
            <person name="Tikhonov A."/>
            <person name="Trofimov A."/>
            <person name="Polyakov K."/>
            <person name="Boyko K."/>
            <person name="Cherkashin E."/>
            <person name="Rakitina T."/>
            <person name="Sorokin D."/>
            <person name="Popov V."/>
        </authorList>
    </citation>
    <scope>X-RAY CRYSTALLOGRAPHY (1.90 ANGSTROMS) OF 29-553 IN COMPLEX WITH CALCIUM AND HEME</scope>
    <source>
        <strain evidence="13">180</strain>
    </source>
</reference>
<feature type="binding site" evidence="14 15">
    <location>
        <position position="142"/>
    </location>
    <ligand>
        <name>heme c</name>
        <dbReference type="ChEBI" id="CHEBI:61717"/>
        <label>6</label>
    </ligand>
</feature>
<dbReference type="GO" id="GO:0019645">
    <property type="term" value="P:anaerobic electron transport chain"/>
    <property type="evidence" value="ECO:0007669"/>
    <property type="project" value="TreeGrafter"/>
</dbReference>
<feature type="binding site" evidence="14 15">
    <location>
        <position position="259"/>
    </location>
    <ligand>
        <name>heme c</name>
        <dbReference type="ChEBI" id="CHEBI:61717"/>
        <label>4</label>
        <note>axial binding residue</note>
    </ligand>
    <ligandPart>
        <name>Fe</name>
        <dbReference type="ChEBI" id="CHEBI:18248"/>
    </ligandPart>
</feature>
<feature type="binding site" evidence="14 15">
    <location>
        <position position="439"/>
    </location>
    <ligand>
        <name>heme c</name>
        <dbReference type="ChEBI" id="CHEBI:61717"/>
        <label>7</label>
        <note>covalent</note>
    </ligand>
</feature>
<feature type="binding site" evidence="14 15">
    <location>
        <position position="331"/>
    </location>
    <ligand>
        <name>Ca(2+)</name>
        <dbReference type="ChEBI" id="CHEBI:29108"/>
    </ligand>
</feature>
<dbReference type="GO" id="GO:0042279">
    <property type="term" value="F:nitrite reductase (cytochrome, ammonia-forming) activity"/>
    <property type="evidence" value="ECO:0007669"/>
    <property type="project" value="UniProtKB-EC"/>
</dbReference>
<sequence>MNDLNRLGRVGRWVAGAACLFLASAAHAGSGDQLKPVDALQCYDCHTQIEDMHVVGKHATVNCVHCHDATEHVETASARRMGERPVTHTSPEACASCHTAQFNSFASVRHESHPREEKANPRSRSPKFDTLIGAHGFSLEHAEPRSHAFMLVDHFIVDRAYGGRFQYKSWQNVTDGLGAVRGAWTVIEDMDPTTSDQRRFLAQTATAANPVCLNCKTQDHILDWAYMGDEHDAAKWARTSKVVDFARDLHHPVNCYMCHDPHSTEPRVVRDALIHAVVDQGLGTYPYDEAKSEHVTLTPVTFQRGGEDFRKIGLLNVADSNLMCGQCHVEYNCNPGFQQSDGAPVGMDDRRTNHFFWANVFDYAEAAKEIDFFDFTHVTTGAPLPKLQHPELETFWGSTHERNGVTCADCHMPRVKLENGKEYTMHSPRTPRDMMNRACLNCHDGWTEAEAEYAIDYIKNYTHGKIMKAEFWLARMIDLFPVAKRAGVSEDVLNEVRALHYDAHLHWEWWTAENSVGFHNPDQARESLMKSITKSKEGVGKLDAAIDAAVAAN</sequence>
<feature type="binding site" evidence="14 15">
    <location>
        <position position="169"/>
    </location>
    <ligand>
        <name>heme c</name>
        <dbReference type="ChEBI" id="CHEBI:61717"/>
        <label>7</label>
    </ligand>
</feature>
<feature type="binding site" evidence="14 15">
    <location>
        <position position="305"/>
    </location>
    <ligand>
        <name>heme c</name>
        <dbReference type="ChEBI" id="CHEBI:61717"/>
        <label>1</label>
    </ligand>
</feature>
<feature type="binding site" evidence="14 15">
    <location>
        <position position="407"/>
    </location>
    <ligand>
        <name>heme c</name>
        <dbReference type="ChEBI" id="CHEBI:61717"/>
        <label>8</label>
        <note>covalent</note>
    </ligand>
</feature>
<feature type="region of interest" description="Disordered" evidence="11">
    <location>
        <begin position="108"/>
        <end position="127"/>
    </location>
</feature>
<feature type="binding site" evidence="14 15">
    <location>
        <position position="97"/>
    </location>
    <ligand>
        <name>heme c</name>
        <dbReference type="ChEBI" id="CHEBI:61717"/>
        <label>2</label>
        <note>covalent</note>
    </ligand>
</feature>
<evidence type="ECO:0000256" key="4">
    <source>
        <dbReference type="ARBA" id="ARBA00022617"/>
    </source>
</evidence>
<feature type="binding site" evidence="14 15">
    <location>
        <position position="45"/>
    </location>
    <ligand>
        <name>heme c</name>
        <dbReference type="ChEBI" id="CHEBI:61717"/>
        <label>1</label>
        <note>covalent</note>
    </ligand>
</feature>
<feature type="binding site" evidence="14 15">
    <location>
        <position position="58"/>
    </location>
    <ligand>
        <name>heme c</name>
        <dbReference type="ChEBI" id="CHEBI:61717"/>
        <label>2</label>
        <note>axial binding residue</note>
    </ligand>
    <ligandPart>
        <name>Fe</name>
        <dbReference type="ChEBI" id="CHEBI:18248"/>
    </ligandPart>
</feature>
<evidence type="ECO:0000256" key="1">
    <source>
        <dbReference type="ARBA" id="ARBA00004196"/>
    </source>
</evidence>
<dbReference type="EC" id="1.7.2.2" evidence="3"/>
<evidence type="ECO:0000256" key="3">
    <source>
        <dbReference type="ARBA" id="ARBA00011887"/>
    </source>
</evidence>
<keyword evidence="9 14" id="KW-0408">Iron</keyword>
<dbReference type="EvolutionaryTrace" id="E7EDQ7"/>
<feature type="binding site" evidence="14 15">
    <location>
        <position position="400"/>
    </location>
    <ligand>
        <name>heme c</name>
        <dbReference type="ChEBI" id="CHEBI:61717"/>
        <label>7</label>
        <note>axial binding residue</note>
    </ligand>
    <ligandPart>
        <name>Fe</name>
        <dbReference type="ChEBI" id="CHEBI:18248"/>
    </ligandPart>
</feature>
<feature type="binding site" evidence="14 15">
    <location>
        <position position="255"/>
    </location>
    <ligand>
        <name>heme c</name>
        <dbReference type="ChEBI" id="CHEBI:61717"/>
        <label>4</label>
        <note>covalent</note>
    </ligand>
</feature>
<dbReference type="PANTHER" id="PTHR30633:SF0">
    <property type="entry name" value="CYTOCHROME C-552"/>
    <property type="match status" value="1"/>
</dbReference>
<feature type="binding site" evidence="14 15">
    <location>
        <position position="310"/>
    </location>
    <ligand>
        <name>heme c</name>
        <dbReference type="ChEBI" id="CHEBI:61717"/>
        <label>3</label>
    </ligand>
</feature>
<comment type="subcellular location">
    <subcellularLocation>
        <location evidence="1">Cell envelope</location>
    </subcellularLocation>
</comment>
<dbReference type="InterPro" id="IPR003321">
    <property type="entry name" value="Cyt_c552"/>
</dbReference>
<dbReference type="PDB" id="3TTB">
    <property type="method" value="X-ray"/>
    <property type="resolution" value="2.00 A"/>
    <property type="chains" value="A/B=29-553"/>
</dbReference>
<dbReference type="FunFam" id="1.10.287.3080:FF:000001">
    <property type="entry name" value="Cytochrome c-552"/>
    <property type="match status" value="1"/>
</dbReference>
<feature type="binding site" evidence="14 15">
    <location>
        <position position="430"/>
    </location>
    <ligand>
        <name>heme c</name>
        <dbReference type="ChEBI" id="CHEBI:61717"/>
        <label>8</label>
    </ligand>
</feature>
<dbReference type="PDBsum" id="3TTB"/>
<feature type="binding site" evidence="14 15">
    <location>
        <position position="212"/>
    </location>
    <ligand>
        <name>heme c</name>
        <dbReference type="ChEBI" id="CHEBI:61717"/>
        <label>6</label>
        <note>covalent</note>
    </ligand>
</feature>
<organism evidence="13">
    <name type="scientific">Thioalkalivibrio paradoxus</name>
    <dbReference type="NCBI Taxonomy" id="108010"/>
    <lineage>
        <taxon>Bacteria</taxon>
        <taxon>Pseudomonadati</taxon>
        <taxon>Pseudomonadota</taxon>
        <taxon>Gammaproteobacteria</taxon>
        <taxon>Chromatiales</taxon>
        <taxon>Ectothiorhodospiraceae</taxon>
        <taxon>Thioalkalivibrio</taxon>
    </lineage>
</organism>
<dbReference type="PDBsum" id="3SXQ"/>
<dbReference type="InterPro" id="IPR036280">
    <property type="entry name" value="Multihaem_cyt_sf"/>
</dbReference>
<dbReference type="AlphaFoldDB" id="E7EDQ7"/>
<proteinExistence type="evidence at protein level"/>
<keyword evidence="14 15" id="KW-0002">3D-structure</keyword>
<evidence type="ECO:0000256" key="8">
    <source>
        <dbReference type="ARBA" id="ARBA00023002"/>
    </source>
</evidence>
<dbReference type="GO" id="GO:0046872">
    <property type="term" value="F:metal ion binding"/>
    <property type="evidence" value="ECO:0007669"/>
    <property type="project" value="UniProtKB-KW"/>
</dbReference>
<feature type="binding site" evidence="14 15">
    <location>
        <position position="66"/>
    </location>
    <ligand>
        <name>heme c</name>
        <dbReference type="ChEBI" id="CHEBI:61717"/>
        <label>3</label>
        <note>covalent</note>
    </ligand>
</feature>
<keyword evidence="5 14" id="KW-0479">Metal-binding</keyword>
<feature type="binding site" evidence="14 15">
    <location>
        <position position="147"/>
    </location>
    <ligand>
        <name>heme c</name>
        <dbReference type="ChEBI" id="CHEBI:61717"/>
        <label>5</label>
        <note>axial binding residue</note>
    </ligand>
    <ligandPart>
        <name>Fe</name>
        <dbReference type="ChEBI" id="CHEBI:18248"/>
    </ligandPart>
</feature>
<feature type="binding site" evidence="14 15">
    <location>
        <position position="101"/>
    </location>
    <ligand>
        <name>heme c</name>
        <dbReference type="ChEBI" id="CHEBI:61717"/>
        <label>4</label>
    </ligand>
</feature>
<evidence type="ECO:0000256" key="11">
    <source>
        <dbReference type="SAM" id="MobiDB-lite"/>
    </source>
</evidence>
<feature type="binding site" evidence="14 15">
    <location>
        <position position="442"/>
    </location>
    <ligand>
        <name>heme c</name>
        <dbReference type="ChEBI" id="CHEBI:61717"/>
        <label>7</label>
        <note>covalent</note>
    </ligand>
</feature>
<dbReference type="MINT" id="E7EDQ7"/>
<dbReference type="FunFam" id="1.10.1130.10:FF:000004">
    <property type="entry name" value="Cytochrome c-552"/>
    <property type="match status" value="1"/>
</dbReference>
<dbReference type="PDB" id="3SXQ">
    <property type="method" value="X-ray"/>
    <property type="resolution" value="1.90 A"/>
    <property type="chains" value="A/B=29-553"/>
</dbReference>
<feature type="binding site" evidence="14 15">
    <location>
        <position position="98"/>
    </location>
    <ligand>
        <name>heme c</name>
        <dbReference type="ChEBI" id="CHEBI:61717"/>
        <label>2</label>
        <note>axial binding residue</note>
    </ligand>
    <ligandPart>
        <name>Fe</name>
        <dbReference type="ChEBI" id="CHEBI:18248"/>
    </ligandPart>
</feature>
<evidence type="ECO:0000256" key="9">
    <source>
        <dbReference type="ARBA" id="ARBA00023004"/>
    </source>
</evidence>
<name>E7EDQ7_9GAMM</name>
<feature type="binding site" evidence="14 15">
    <location>
        <position position="519"/>
    </location>
    <ligand>
        <name>heme c</name>
        <dbReference type="ChEBI" id="CHEBI:61717"/>
        <label>8</label>
        <note>axial binding residue</note>
    </ligand>
    <ligandPart>
        <name>Fe</name>
        <dbReference type="ChEBI" id="CHEBI:18248"/>
    </ligandPart>
</feature>
<dbReference type="Gene3D" id="1.20.140.10">
    <property type="entry name" value="Butyryl-CoA Dehydrogenase, subunit A, domain 3"/>
    <property type="match status" value="1"/>
</dbReference>
<feature type="binding site" evidence="14 15">
    <location>
        <position position="215"/>
    </location>
    <ligand>
        <name>heme c</name>
        <dbReference type="ChEBI" id="CHEBI:61717"/>
        <label>6</label>
        <note>covalent</note>
    </ligand>
</feature>
<protein>
    <recommendedName>
        <fullName evidence="3">nitrite reductase (cytochrome; ammonia-forming)</fullName>
        <ecNumber evidence="3">1.7.2.2</ecNumber>
    </recommendedName>
</protein>
<feature type="binding site" evidence="14 15">
    <location>
        <position position="424"/>
    </location>
    <ligand>
        <name>heme c</name>
        <dbReference type="ChEBI" id="CHEBI:61717"/>
        <label>4</label>
    </ligand>
</feature>
<feature type="binding site" evidence="14 15">
    <location>
        <position position="327"/>
    </location>
    <ligand>
        <name>heme c</name>
        <dbReference type="ChEBI" id="CHEBI:61717"/>
        <label>5</label>
        <note>covalent</note>
    </ligand>
</feature>
<feature type="binding site" evidence="14 15">
    <location>
        <position position="414"/>
    </location>
    <ligand>
        <name>heme c</name>
        <dbReference type="ChEBI" id="CHEBI:61717"/>
        <label>4</label>
    </ligand>
</feature>
<feature type="binding site" evidence="14 15">
    <location>
        <position position="459"/>
    </location>
    <ligand>
        <name>heme c</name>
        <dbReference type="ChEBI" id="CHEBI:61717"/>
        <label>8</label>
    </ligand>
</feature>
<evidence type="ECO:0000313" key="13">
    <source>
        <dbReference type="EMBL" id="ADV18468.1"/>
    </source>
</evidence>
<feature type="binding site" evidence="14 15">
    <location>
        <position position="304"/>
    </location>
    <ligand>
        <name>heme c</name>
        <dbReference type="ChEBI" id="CHEBI:61717"/>
        <label>3</label>
    </ligand>
</feature>
<feature type="binding site" evidence="14 15">
    <location>
        <position position="46"/>
    </location>
    <ligand>
        <name>heme c</name>
        <dbReference type="ChEBI" id="CHEBI:61717"/>
        <label>1</label>
        <note>axial binding residue</note>
    </ligand>
    <ligandPart>
        <name>Fe</name>
        <dbReference type="ChEBI" id="CHEBI:18248"/>
    </ligandPart>
</feature>
<accession>E7EDQ7</accession>
<feature type="binding site" evidence="14 15">
    <location>
        <position position="63"/>
    </location>
    <ligand>
        <name>heme c</name>
        <dbReference type="ChEBI" id="CHEBI:61717"/>
        <label>3</label>
        <note>covalent</note>
    </ligand>
</feature>
<dbReference type="Gene3D" id="1.10.287.3080">
    <property type="match status" value="1"/>
</dbReference>
<feature type="binding site" evidence="14 15">
    <location>
        <position position="386"/>
    </location>
    <ligand>
        <name>Ca(2+)</name>
        <dbReference type="ChEBI" id="CHEBI:29108"/>
    </ligand>
</feature>
<dbReference type="EMBL" id="HQ665012">
    <property type="protein sequence ID" value="ADV18468.1"/>
    <property type="molecule type" value="Genomic_DNA"/>
</dbReference>
<dbReference type="Gene3D" id="1.10.1130.10">
    <property type="entry name" value="Flavocytochrome C3, Chain A"/>
    <property type="match status" value="1"/>
</dbReference>
<feature type="binding site" evidence="14 15">
    <location>
        <position position="411"/>
    </location>
    <ligand>
        <name>heme c</name>
        <dbReference type="ChEBI" id="CHEBI:61717"/>
        <label>8</label>
        <note>axial binding residue</note>
    </ligand>
    <ligandPart>
        <name>Fe</name>
        <dbReference type="ChEBI" id="CHEBI:18248"/>
    </ligandPart>
</feature>
<evidence type="ECO:0000256" key="6">
    <source>
        <dbReference type="ARBA" id="ARBA00022729"/>
    </source>
</evidence>
<feature type="binding site" evidence="14">
    <location>
        <position position="388"/>
    </location>
    <ligand>
        <name>Ca(2+)</name>
        <dbReference type="ChEBI" id="CHEBI:29108"/>
    </ligand>
</feature>
<feature type="binding site" evidence="14 15">
    <location>
        <position position="216"/>
    </location>
    <ligand>
        <name>heme c</name>
        <dbReference type="ChEBI" id="CHEBI:61717"/>
        <label>6</label>
        <note>covalent</note>
    </ligand>
</feature>
<keyword evidence="8" id="KW-0560">Oxidoreductase</keyword>
<feature type="binding site" evidence="14 15">
    <location>
        <position position="112"/>
    </location>
    <ligand>
        <name>heme c</name>
        <dbReference type="ChEBI" id="CHEBI:61717"/>
        <label>5</label>
    </ligand>
</feature>
<feature type="binding site" evidence="14 15">
    <location>
        <position position="170"/>
    </location>
    <ligand>
        <name>heme c</name>
        <dbReference type="ChEBI" id="CHEBI:61717"/>
        <label>7</label>
    </ligand>
</feature>
<feature type="binding site" evidence="14 15">
    <location>
        <position position="258"/>
    </location>
    <ligand>
        <name>heme c</name>
        <dbReference type="ChEBI" id="CHEBI:61717"/>
        <label>4</label>
        <note>covalent</note>
    </ligand>
</feature>
<dbReference type="CDD" id="cd00548">
    <property type="entry name" value="NrfA-like"/>
    <property type="match status" value="1"/>
</dbReference>
<dbReference type="GO" id="GO:0030288">
    <property type="term" value="C:outer membrane-bounded periplasmic space"/>
    <property type="evidence" value="ECO:0007669"/>
    <property type="project" value="TreeGrafter"/>
</dbReference>
<dbReference type="GO" id="GO:0020037">
    <property type="term" value="F:heme binding"/>
    <property type="evidence" value="ECO:0007669"/>
    <property type="project" value="TreeGrafter"/>
</dbReference>